<proteinExistence type="predicted"/>
<dbReference type="PROSITE" id="PS51635">
    <property type="entry name" value="PNPLA"/>
    <property type="match status" value="1"/>
</dbReference>
<evidence type="ECO:0000256" key="1">
    <source>
        <dbReference type="ARBA" id="ARBA00022801"/>
    </source>
</evidence>
<keyword evidence="1" id="KW-0378">Hydrolase</keyword>
<dbReference type="RefSeq" id="XP_064703740.1">
    <property type="nucleotide sequence ID" value="XM_064849516.1"/>
</dbReference>
<feature type="domain" description="PNPLA" evidence="5">
    <location>
        <begin position="1"/>
        <end position="152"/>
    </location>
</feature>
<dbReference type="InterPro" id="IPR016035">
    <property type="entry name" value="Acyl_Trfase/lysoPLipase"/>
</dbReference>
<keyword evidence="3" id="KW-0443">Lipid metabolism</keyword>
<evidence type="ECO:0000313" key="6">
    <source>
        <dbReference type="EMBL" id="KAK5048282.1"/>
    </source>
</evidence>
<gene>
    <name evidence="6" type="ORF">LTR84_005952</name>
</gene>
<sequence>MLGRLRMSVSEAIAEYLELSKIVFAPKHRYNVFARLRNTATARGRCDSKVLEEQVQKVVGKYLGEGKEQSLLLEEDPSCRSFVCALNASKRSLVRFRNYELEGYSDLQPKIWQAARATSAAPTFFDPVKIGNFNEHFVDGGAGYNCPIREVHKEAQTVWAKPRRDFQYIISIGTGKSSLKPFGKSLVEIGKTLIAIATDADQTAAQFGKDHPEMMGKGAERRLFRFQVQHGLENVGMAEHEKIDEIASATRIYMEEEELEGYLQLKLFKALASSQCDYVLFKSTSVPLPPDQVRYIEKNMVALGFRAPAMILPSGKPDFSCGTIKLPKTLFDIPTHHAYHHEQMVARSEKFASAPNQPAWRYILGRYSVDPEKNLLMKELPVHEATWCSDYGGLFAVEIPVVDVWRIIGSYNRHFRNSEDRLRSENEIHVQDLWISVPGALHGKPLVRMVFREGSILPDHELRIPSRAYAAAMCGLSQLSPDTVGGRRLFSSAAPYWETIKVPLVLAFTLLPIENRCFFEEQYRWVVERIAAMVKVNEALWDHADAIDLDDHDVPIKVRLRELAATKFLKDVDINQAQNANHYTTDSRFERLNDLAQRQLRTWEDFCEGGDSIELEDAVFLLERSNTYAPTDFRALNEDGETEVLRDWWGRFGEERARWIALAMTAKLLLNMCQSFTLPATFSSLLHQPSSTVFLV</sequence>
<dbReference type="Gene3D" id="3.40.1090.10">
    <property type="entry name" value="Cytosolic phospholipase A2 catalytic domain"/>
    <property type="match status" value="1"/>
</dbReference>
<dbReference type="AlphaFoldDB" id="A0AAV9N380"/>
<evidence type="ECO:0000256" key="2">
    <source>
        <dbReference type="ARBA" id="ARBA00022963"/>
    </source>
</evidence>
<dbReference type="GO" id="GO:0046486">
    <property type="term" value="P:glycerolipid metabolic process"/>
    <property type="evidence" value="ECO:0007669"/>
    <property type="project" value="UniProtKB-ARBA"/>
</dbReference>
<organism evidence="6 7">
    <name type="scientific">Exophiala bonariae</name>
    <dbReference type="NCBI Taxonomy" id="1690606"/>
    <lineage>
        <taxon>Eukaryota</taxon>
        <taxon>Fungi</taxon>
        <taxon>Dikarya</taxon>
        <taxon>Ascomycota</taxon>
        <taxon>Pezizomycotina</taxon>
        <taxon>Eurotiomycetes</taxon>
        <taxon>Chaetothyriomycetidae</taxon>
        <taxon>Chaetothyriales</taxon>
        <taxon>Herpotrichiellaceae</taxon>
        <taxon>Exophiala</taxon>
    </lineage>
</organism>
<evidence type="ECO:0000259" key="5">
    <source>
        <dbReference type="PROSITE" id="PS51635"/>
    </source>
</evidence>
<reference evidence="6 7" key="1">
    <citation type="submission" date="2023-08" db="EMBL/GenBank/DDBJ databases">
        <title>Black Yeasts Isolated from many extreme environments.</title>
        <authorList>
            <person name="Coleine C."/>
            <person name="Stajich J.E."/>
            <person name="Selbmann L."/>
        </authorList>
    </citation>
    <scope>NUCLEOTIDE SEQUENCE [LARGE SCALE GENOMIC DNA]</scope>
    <source>
        <strain evidence="6 7">CCFEE 5792</strain>
    </source>
</reference>
<keyword evidence="7" id="KW-1185">Reference proteome</keyword>
<keyword evidence="2" id="KW-0442">Lipid degradation</keyword>
<dbReference type="GO" id="GO:0019369">
    <property type="term" value="P:arachidonate metabolic process"/>
    <property type="evidence" value="ECO:0007669"/>
    <property type="project" value="TreeGrafter"/>
</dbReference>
<dbReference type="PANTHER" id="PTHR24185:SF1">
    <property type="entry name" value="CALCIUM-INDEPENDENT PHOSPHOLIPASE A2-GAMMA"/>
    <property type="match status" value="1"/>
</dbReference>
<name>A0AAV9N380_9EURO</name>
<dbReference type="Pfam" id="PF01734">
    <property type="entry name" value="Patatin"/>
    <property type="match status" value="1"/>
</dbReference>
<comment type="caution">
    <text evidence="4">Lacks conserved residue(s) required for the propagation of feature annotation.</text>
</comment>
<dbReference type="GeneID" id="89974126"/>
<accession>A0AAV9N380</accession>
<evidence type="ECO:0000256" key="4">
    <source>
        <dbReference type="PROSITE-ProRule" id="PRU01161"/>
    </source>
</evidence>
<dbReference type="PANTHER" id="PTHR24185">
    <property type="entry name" value="CALCIUM-INDEPENDENT PHOSPHOLIPASE A2-GAMMA"/>
    <property type="match status" value="1"/>
</dbReference>
<evidence type="ECO:0000313" key="7">
    <source>
        <dbReference type="Proteomes" id="UP001358417"/>
    </source>
</evidence>
<protein>
    <recommendedName>
        <fullName evidence="5">PNPLA domain-containing protein</fullName>
    </recommendedName>
</protein>
<feature type="short sequence motif" description="DGA/G" evidence="4">
    <location>
        <begin position="139"/>
        <end position="141"/>
    </location>
</feature>
<dbReference type="GO" id="GO:0047499">
    <property type="term" value="F:calcium-independent phospholipase A2 activity"/>
    <property type="evidence" value="ECO:0007669"/>
    <property type="project" value="TreeGrafter"/>
</dbReference>
<dbReference type="EMBL" id="JAVRRD010000022">
    <property type="protein sequence ID" value="KAK5048282.1"/>
    <property type="molecule type" value="Genomic_DNA"/>
</dbReference>
<dbReference type="GO" id="GO:0016020">
    <property type="term" value="C:membrane"/>
    <property type="evidence" value="ECO:0007669"/>
    <property type="project" value="TreeGrafter"/>
</dbReference>
<evidence type="ECO:0000256" key="3">
    <source>
        <dbReference type="ARBA" id="ARBA00023098"/>
    </source>
</evidence>
<dbReference type="InterPro" id="IPR002641">
    <property type="entry name" value="PNPLA_dom"/>
</dbReference>
<dbReference type="GO" id="GO:0016042">
    <property type="term" value="P:lipid catabolic process"/>
    <property type="evidence" value="ECO:0007669"/>
    <property type="project" value="UniProtKB-KW"/>
</dbReference>
<dbReference type="SUPFAM" id="SSF52151">
    <property type="entry name" value="FabD/lysophospholipase-like"/>
    <property type="match status" value="1"/>
</dbReference>
<dbReference type="Proteomes" id="UP001358417">
    <property type="component" value="Unassembled WGS sequence"/>
</dbReference>
<comment type="caution">
    <text evidence="6">The sequence shown here is derived from an EMBL/GenBank/DDBJ whole genome shotgun (WGS) entry which is preliminary data.</text>
</comment>